<comment type="caution">
    <text evidence="2">The sequence shown here is derived from an EMBL/GenBank/DDBJ whole genome shotgun (WGS) entry which is preliminary data.</text>
</comment>
<reference evidence="3" key="1">
    <citation type="journal article" date="2015" name="MBio">
        <title>Genome-Resolved Metagenomic Analysis Reveals Roles for Candidate Phyla and Other Microbial Community Members in Biogeochemical Transformations in Oil Reservoirs.</title>
        <authorList>
            <person name="Hu P."/>
            <person name="Tom L."/>
            <person name="Singh A."/>
            <person name="Thomas B.C."/>
            <person name="Baker B.J."/>
            <person name="Piceno Y.M."/>
            <person name="Andersen G.L."/>
            <person name="Banfield J.F."/>
        </authorList>
    </citation>
    <scope>NUCLEOTIDE SEQUENCE [LARGE SCALE GENOMIC DNA]</scope>
</reference>
<feature type="compositionally biased region" description="Basic and acidic residues" evidence="1">
    <location>
        <begin position="1"/>
        <end position="10"/>
    </location>
</feature>
<gene>
    <name evidence="2" type="ORF">XD87_0381</name>
</gene>
<accession>A0A101GYG6</accession>
<dbReference type="Proteomes" id="UP000053469">
    <property type="component" value="Unassembled WGS sequence"/>
</dbReference>
<feature type="compositionally biased region" description="Polar residues" evidence="1">
    <location>
        <begin position="11"/>
        <end position="21"/>
    </location>
</feature>
<evidence type="ECO:0000256" key="1">
    <source>
        <dbReference type="SAM" id="MobiDB-lite"/>
    </source>
</evidence>
<name>A0A101GYG6_9BACT</name>
<dbReference type="EMBL" id="LGGI01000051">
    <property type="protein sequence ID" value="KUK67010.1"/>
    <property type="molecule type" value="Genomic_DNA"/>
</dbReference>
<protein>
    <submittedName>
        <fullName evidence="2">Uncharacterized protein</fullName>
    </submittedName>
</protein>
<feature type="non-terminal residue" evidence="2">
    <location>
        <position position="104"/>
    </location>
</feature>
<sequence length="104" mass="11774">MESPEIKSPSEEQTPQSSVAETRTQYIKEVMKGQNPKDRAYFKDEKGQFASPNNENATLRVRDQHIEAAREEMNAYFAQREANQEAVVQAESPNIQTNAQVETG</sequence>
<organism evidence="2 3">
    <name type="scientific">candidate division WS6 bacterium 36_33</name>
    <dbReference type="NCBI Taxonomy" id="1641388"/>
    <lineage>
        <taxon>Bacteria</taxon>
        <taxon>Candidatus Dojkabacteria</taxon>
    </lineage>
</organism>
<evidence type="ECO:0000313" key="2">
    <source>
        <dbReference type="EMBL" id="KUK67010.1"/>
    </source>
</evidence>
<feature type="region of interest" description="Disordered" evidence="1">
    <location>
        <begin position="1"/>
        <end position="21"/>
    </location>
</feature>
<proteinExistence type="predicted"/>
<dbReference type="AlphaFoldDB" id="A0A101GYG6"/>
<evidence type="ECO:0000313" key="3">
    <source>
        <dbReference type="Proteomes" id="UP000053469"/>
    </source>
</evidence>